<dbReference type="PROSITE" id="PS01124">
    <property type="entry name" value="HTH_ARAC_FAMILY_2"/>
    <property type="match status" value="1"/>
</dbReference>
<sequence>MIKLLIVDDETVERRALCRSVDWSLIGSEVIGDAWNGKQAVDMAMQSRPDIIITDVKMPVMDGVEMARMVSAIDPAIKIIFCSAYEEFGYAREAANLNAFGYVLKPINDEELLRVVKKAADKCIEERMQGAIYERLRNNLSLSGPVLRESVVRSALLGINEEPESLLQGIGLDWLLEVEGHICLLLISWDRSVKIRSEEIKSAFHNIVPEWKNAVCAKLSASEIAVVFRSHALPSDVSLLLSQASRQMVDHIRQSLGLELQTVYRIYPGTMTLEEAYLDASRQVGRGAANSLSLTGSDPGGSESAGGDYTAVSEALLQLKEGTPRLLRQGGEQELDGLVDLCLDEQHWTGDPSFVCGVGLSVLSVLVDATRGQGFEPFAGIDEEIGCWSDLARKRTAADIRDNLHHRVRLLIRKIRNDKQEVEDPLIAQIKHIVSEHYGTPLSVESIAGAMHFTPNYLGAAFKAKMSISLNDYINKYRITVSMGLLRDPSLSIHEVAKLSGYENTPYYHRMFKKHTGMTPGDYRLTEKGPDDACAE</sequence>
<dbReference type="EMBL" id="JAGGDJ010000004">
    <property type="protein sequence ID" value="MBO7744441.1"/>
    <property type="molecule type" value="Genomic_DNA"/>
</dbReference>
<protein>
    <submittedName>
        <fullName evidence="7">Response regulator</fullName>
    </submittedName>
</protein>
<keyword evidence="3" id="KW-0804">Transcription</keyword>
<keyword evidence="2" id="KW-0238">DNA-binding</keyword>
<feature type="domain" description="Response regulatory" evidence="6">
    <location>
        <begin position="3"/>
        <end position="120"/>
    </location>
</feature>
<evidence type="ECO:0000256" key="4">
    <source>
        <dbReference type="PROSITE-ProRule" id="PRU00169"/>
    </source>
</evidence>
<dbReference type="SMART" id="SM00342">
    <property type="entry name" value="HTH_ARAC"/>
    <property type="match status" value="1"/>
</dbReference>
<evidence type="ECO:0000256" key="1">
    <source>
        <dbReference type="ARBA" id="ARBA00023015"/>
    </source>
</evidence>
<dbReference type="Pfam" id="PF12833">
    <property type="entry name" value="HTH_18"/>
    <property type="match status" value="1"/>
</dbReference>
<gene>
    <name evidence="7" type="ORF">I8J29_09560</name>
</gene>
<dbReference type="PANTHER" id="PTHR43280:SF10">
    <property type="entry name" value="REGULATORY PROTEIN POCR"/>
    <property type="match status" value="1"/>
</dbReference>
<dbReference type="PANTHER" id="PTHR43280">
    <property type="entry name" value="ARAC-FAMILY TRANSCRIPTIONAL REGULATOR"/>
    <property type="match status" value="1"/>
</dbReference>
<dbReference type="PROSITE" id="PS50110">
    <property type="entry name" value="RESPONSE_REGULATORY"/>
    <property type="match status" value="1"/>
</dbReference>
<dbReference type="SMART" id="SM00448">
    <property type="entry name" value="REC"/>
    <property type="match status" value="1"/>
</dbReference>
<dbReference type="InterPro" id="IPR001789">
    <property type="entry name" value="Sig_transdc_resp-reg_receiver"/>
</dbReference>
<dbReference type="RefSeq" id="WP_208847384.1">
    <property type="nucleotide sequence ID" value="NZ_JAGGDJ010000004.1"/>
</dbReference>
<comment type="caution">
    <text evidence="7">The sequence shown here is derived from an EMBL/GenBank/DDBJ whole genome shotgun (WGS) entry which is preliminary data.</text>
</comment>
<evidence type="ECO:0000313" key="7">
    <source>
        <dbReference type="EMBL" id="MBO7744441.1"/>
    </source>
</evidence>
<proteinExistence type="predicted"/>
<evidence type="ECO:0000256" key="2">
    <source>
        <dbReference type="ARBA" id="ARBA00023125"/>
    </source>
</evidence>
<dbReference type="Gene3D" id="1.10.10.60">
    <property type="entry name" value="Homeodomain-like"/>
    <property type="match status" value="2"/>
</dbReference>
<dbReference type="Pfam" id="PF00072">
    <property type="entry name" value="Response_reg"/>
    <property type="match status" value="1"/>
</dbReference>
<dbReference type="InterPro" id="IPR009057">
    <property type="entry name" value="Homeodomain-like_sf"/>
</dbReference>
<accession>A0ABS3W800</accession>
<dbReference type="SUPFAM" id="SSF46689">
    <property type="entry name" value="Homeodomain-like"/>
    <property type="match status" value="2"/>
</dbReference>
<evidence type="ECO:0000259" key="6">
    <source>
        <dbReference type="PROSITE" id="PS50110"/>
    </source>
</evidence>
<reference evidence="7 8" key="1">
    <citation type="submission" date="2021-03" db="EMBL/GenBank/DDBJ databases">
        <title>Paenibacillus artemisicola MWE-103 whole genome sequence.</title>
        <authorList>
            <person name="Ham Y.J."/>
        </authorList>
    </citation>
    <scope>NUCLEOTIDE SEQUENCE [LARGE SCALE GENOMIC DNA]</scope>
    <source>
        <strain evidence="7 8">MWE-103</strain>
    </source>
</reference>
<keyword evidence="8" id="KW-1185">Reference proteome</keyword>
<dbReference type="CDD" id="cd17536">
    <property type="entry name" value="REC_YesN-like"/>
    <property type="match status" value="1"/>
</dbReference>
<dbReference type="SUPFAM" id="SSF52172">
    <property type="entry name" value="CheY-like"/>
    <property type="match status" value="1"/>
</dbReference>
<feature type="domain" description="HTH araC/xylS-type" evidence="5">
    <location>
        <begin position="428"/>
        <end position="526"/>
    </location>
</feature>
<dbReference type="Proteomes" id="UP000670947">
    <property type="component" value="Unassembled WGS sequence"/>
</dbReference>
<dbReference type="Gene3D" id="3.40.50.2300">
    <property type="match status" value="1"/>
</dbReference>
<evidence type="ECO:0000313" key="8">
    <source>
        <dbReference type="Proteomes" id="UP000670947"/>
    </source>
</evidence>
<name>A0ABS3W800_9BACL</name>
<keyword evidence="1" id="KW-0805">Transcription regulation</keyword>
<keyword evidence="4" id="KW-0597">Phosphoprotein</keyword>
<evidence type="ECO:0000259" key="5">
    <source>
        <dbReference type="PROSITE" id="PS01124"/>
    </source>
</evidence>
<dbReference type="InterPro" id="IPR011006">
    <property type="entry name" value="CheY-like_superfamily"/>
</dbReference>
<evidence type="ECO:0000256" key="3">
    <source>
        <dbReference type="ARBA" id="ARBA00023163"/>
    </source>
</evidence>
<dbReference type="InterPro" id="IPR018060">
    <property type="entry name" value="HTH_AraC"/>
</dbReference>
<organism evidence="7 8">
    <name type="scientific">Paenibacillus artemisiicola</name>
    <dbReference type="NCBI Taxonomy" id="1172618"/>
    <lineage>
        <taxon>Bacteria</taxon>
        <taxon>Bacillati</taxon>
        <taxon>Bacillota</taxon>
        <taxon>Bacilli</taxon>
        <taxon>Bacillales</taxon>
        <taxon>Paenibacillaceae</taxon>
        <taxon>Paenibacillus</taxon>
    </lineage>
</organism>
<feature type="modified residue" description="4-aspartylphosphate" evidence="4">
    <location>
        <position position="55"/>
    </location>
</feature>